<evidence type="ECO:0000313" key="1">
    <source>
        <dbReference type="EMBL" id="MBB6452508.1"/>
    </source>
</evidence>
<reference evidence="1 2" key="1">
    <citation type="submission" date="2020-08" db="EMBL/GenBank/DDBJ databases">
        <title>Genomic Encyclopedia of Type Strains, Phase IV (KMG-IV): sequencing the most valuable type-strain genomes for metagenomic binning, comparative biology and taxonomic classification.</title>
        <authorList>
            <person name="Goeker M."/>
        </authorList>
    </citation>
    <scope>NUCLEOTIDE SEQUENCE [LARGE SCALE GENOMIC DNA]</scope>
    <source>
        <strain evidence="1 2">DSM 19612</strain>
    </source>
</reference>
<name>A0A841Q343_9BACI</name>
<sequence>MEGQTITFTESIYDGSSNSIGPLFESGKGKRSQPSIDFRNEMECQIDGVTVM</sequence>
<accession>A0A841Q343</accession>
<gene>
    <name evidence="1" type="ORF">HNQ94_000953</name>
</gene>
<dbReference type="RefSeq" id="WP_174494843.1">
    <property type="nucleotide sequence ID" value="NZ_CADDWK010000002.1"/>
</dbReference>
<protein>
    <submittedName>
        <fullName evidence="1">Uncharacterized protein</fullName>
    </submittedName>
</protein>
<evidence type="ECO:0000313" key="2">
    <source>
        <dbReference type="Proteomes" id="UP000581688"/>
    </source>
</evidence>
<proteinExistence type="predicted"/>
<dbReference type="Proteomes" id="UP000581688">
    <property type="component" value="Unassembled WGS sequence"/>
</dbReference>
<dbReference type="EMBL" id="JACHGH010000002">
    <property type="protein sequence ID" value="MBB6452508.1"/>
    <property type="molecule type" value="Genomic_DNA"/>
</dbReference>
<keyword evidence="2" id="KW-1185">Reference proteome</keyword>
<organism evidence="1 2">
    <name type="scientific">Salirhabdus euzebyi</name>
    <dbReference type="NCBI Taxonomy" id="394506"/>
    <lineage>
        <taxon>Bacteria</taxon>
        <taxon>Bacillati</taxon>
        <taxon>Bacillota</taxon>
        <taxon>Bacilli</taxon>
        <taxon>Bacillales</taxon>
        <taxon>Bacillaceae</taxon>
        <taxon>Salirhabdus</taxon>
    </lineage>
</organism>
<dbReference type="AlphaFoldDB" id="A0A841Q343"/>
<comment type="caution">
    <text evidence="1">The sequence shown here is derived from an EMBL/GenBank/DDBJ whole genome shotgun (WGS) entry which is preliminary data.</text>
</comment>